<dbReference type="Proteomes" id="UP000000591">
    <property type="component" value="Chromosome IV"/>
</dbReference>
<keyword evidence="6" id="KW-0472">Membrane</keyword>
<dbReference type="AlphaFoldDB" id="Q759Y7"/>
<dbReference type="STRING" id="284811.Q759Y7"/>
<sequence>MATIHLWGVDGAPALISPESIALFWLVNTCEVECTVVFSNNAHLSPREELPLYVGEDGSAAYEYPEIVEQLLGRELGLEERSLVCWAAERCGALSDYQLYLNRKNYEQYTRRVFSQLLPWPLWYNTPVQRRERARAQRGGTPAPAHDAEKELAQHSKTLQATRELRERGEKALADAAAEMEYAAALDRALQPWIAVRGAAATLGPAELLFAAHLYVQQQLPDGARVTAHLRAHYPALCDGLLRACELHACAPRAAAVAVRAPTAAETPSVPRELYRYVTSYWTI</sequence>
<reference evidence="10" key="2">
    <citation type="journal article" date="2013" name="G3 (Bethesda)">
        <title>Genomes of Ashbya fungi isolated from insects reveal four mating-type loci, numerous translocations, lack of transposons, and distinct gene duplications.</title>
        <authorList>
            <person name="Dietrich F.S."/>
            <person name="Voegeli S."/>
            <person name="Kuo S."/>
            <person name="Philippsen P."/>
        </authorList>
    </citation>
    <scope>GENOME REANNOTATION</scope>
    <source>
        <strain evidence="10">ATCC 10895 / CBS 109.51 / FGSC 9923 / NRRL Y-1056</strain>
    </source>
</reference>
<reference evidence="9 10" key="1">
    <citation type="journal article" date="2004" name="Science">
        <title>The Ashbya gossypii genome as a tool for mapping the ancient Saccharomyces cerevisiae genome.</title>
        <authorList>
            <person name="Dietrich F.S."/>
            <person name="Voegeli S."/>
            <person name="Brachat S."/>
            <person name="Lerch A."/>
            <person name="Gates K."/>
            <person name="Steiner S."/>
            <person name="Mohr C."/>
            <person name="Pohlmann R."/>
            <person name="Luedi P."/>
            <person name="Choi S."/>
            <person name="Wing R.A."/>
            <person name="Flavier A."/>
            <person name="Gaffney T.D."/>
            <person name="Philippsen P."/>
        </authorList>
    </citation>
    <scope>NUCLEOTIDE SEQUENCE [LARGE SCALE GENOMIC DNA]</scope>
    <source>
        <strain evidence="10">ATCC 10895 / CBS 109.51 / FGSC 9923 / NRRL Y-1056</strain>
    </source>
</reference>
<dbReference type="InterPro" id="IPR019564">
    <property type="entry name" value="Sam37/metaxin_N"/>
</dbReference>
<keyword evidence="5" id="KW-0496">Mitochondrion</keyword>
<evidence type="ECO:0000256" key="5">
    <source>
        <dbReference type="ARBA" id="ARBA00023128"/>
    </source>
</evidence>
<keyword evidence="2" id="KW-0813">Transport</keyword>
<name>Q759Y7_EREGS</name>
<evidence type="ECO:0000256" key="1">
    <source>
        <dbReference type="ARBA" id="ARBA00004294"/>
    </source>
</evidence>
<dbReference type="GO" id="GO:0015914">
    <property type="term" value="P:phospholipid transport"/>
    <property type="evidence" value="ECO:0007669"/>
    <property type="project" value="EnsemblFungi"/>
</dbReference>
<evidence type="ECO:0000313" key="9">
    <source>
        <dbReference type="EMBL" id="AAS52056.1"/>
    </source>
</evidence>
<protein>
    <submittedName>
        <fullName evidence="9">ADR136Cp</fullName>
    </submittedName>
</protein>
<evidence type="ECO:0000256" key="6">
    <source>
        <dbReference type="ARBA" id="ARBA00023136"/>
    </source>
</evidence>
<feature type="domain" description="Tom37 C-terminal" evidence="8">
    <location>
        <begin position="145"/>
        <end position="281"/>
    </location>
</feature>
<dbReference type="Pfam" id="PF11801">
    <property type="entry name" value="Tom37_C"/>
    <property type="match status" value="1"/>
</dbReference>
<dbReference type="GeneID" id="4620393"/>
<gene>
    <name evidence="9" type="ORF">AGOS_ADR136C</name>
</gene>
<dbReference type="GO" id="GO:0045040">
    <property type="term" value="P:protein insertion into mitochondrial outer membrane"/>
    <property type="evidence" value="ECO:0007669"/>
    <property type="project" value="EnsemblFungi"/>
</dbReference>
<dbReference type="InParanoid" id="Q759Y7"/>
<dbReference type="eggNOG" id="KOG3028">
    <property type="taxonomic scope" value="Eukaryota"/>
</dbReference>
<dbReference type="GO" id="GO:0007005">
    <property type="term" value="P:mitochondrion organization"/>
    <property type="evidence" value="ECO:0000318"/>
    <property type="project" value="GO_Central"/>
</dbReference>
<comment type="subcellular location">
    <subcellularLocation>
        <location evidence="1">Mitochondrion outer membrane</location>
    </subcellularLocation>
</comment>
<dbReference type="FunCoup" id="Q759Y7">
    <property type="interactions" value="37"/>
</dbReference>
<dbReference type="GO" id="GO:0001401">
    <property type="term" value="C:SAM complex"/>
    <property type="evidence" value="ECO:0000318"/>
    <property type="project" value="GO_Central"/>
</dbReference>
<evidence type="ECO:0000313" key="10">
    <source>
        <dbReference type="Proteomes" id="UP000000591"/>
    </source>
</evidence>
<dbReference type="InterPro" id="IPR050931">
    <property type="entry name" value="Mito_Protein_Transport_Metaxin"/>
</dbReference>
<organism evidence="9 10">
    <name type="scientific">Eremothecium gossypii (strain ATCC 10895 / CBS 109.51 / FGSC 9923 / NRRL Y-1056)</name>
    <name type="common">Yeast</name>
    <name type="synonym">Ashbya gossypii</name>
    <dbReference type="NCBI Taxonomy" id="284811"/>
    <lineage>
        <taxon>Eukaryota</taxon>
        <taxon>Fungi</taxon>
        <taxon>Dikarya</taxon>
        <taxon>Ascomycota</taxon>
        <taxon>Saccharomycotina</taxon>
        <taxon>Saccharomycetes</taxon>
        <taxon>Saccharomycetales</taxon>
        <taxon>Saccharomycetaceae</taxon>
        <taxon>Eremothecium</taxon>
    </lineage>
</organism>
<dbReference type="PANTHER" id="PTHR12289:SF41">
    <property type="entry name" value="FAILED AXON CONNECTIONS-RELATED"/>
    <property type="match status" value="1"/>
</dbReference>
<evidence type="ECO:0000259" key="7">
    <source>
        <dbReference type="Pfam" id="PF10568"/>
    </source>
</evidence>
<dbReference type="InterPro" id="IPR031317">
    <property type="entry name" value="Tom37_C"/>
</dbReference>
<accession>Q759Y7</accession>
<dbReference type="Pfam" id="PF10568">
    <property type="entry name" value="Tom37"/>
    <property type="match status" value="1"/>
</dbReference>
<keyword evidence="4" id="KW-0653">Protein transport</keyword>
<dbReference type="EMBL" id="AE016817">
    <property type="protein sequence ID" value="AAS52056.1"/>
    <property type="molecule type" value="Genomic_DNA"/>
</dbReference>
<evidence type="ECO:0000256" key="3">
    <source>
        <dbReference type="ARBA" id="ARBA00022787"/>
    </source>
</evidence>
<dbReference type="GO" id="GO:0030150">
    <property type="term" value="P:protein import into mitochondrial matrix"/>
    <property type="evidence" value="ECO:0007669"/>
    <property type="project" value="EnsemblFungi"/>
</dbReference>
<dbReference type="PANTHER" id="PTHR12289">
    <property type="entry name" value="METAXIN RELATED"/>
    <property type="match status" value="1"/>
</dbReference>
<keyword evidence="10" id="KW-1185">Reference proteome</keyword>
<evidence type="ECO:0000259" key="8">
    <source>
        <dbReference type="Pfam" id="PF11801"/>
    </source>
</evidence>
<feature type="domain" description="Mitochondrial outer membrane transport complex Sam37/metaxin N-terminal" evidence="7">
    <location>
        <begin position="20"/>
        <end position="131"/>
    </location>
</feature>
<proteinExistence type="predicted"/>
<evidence type="ECO:0000256" key="2">
    <source>
        <dbReference type="ARBA" id="ARBA00022448"/>
    </source>
</evidence>
<dbReference type="HOGENOM" id="CLU_069449_0_0_1"/>
<keyword evidence="3" id="KW-1000">Mitochondrion outer membrane</keyword>
<dbReference type="GO" id="GO:0070096">
    <property type="term" value="P:mitochondrial outer membrane translocase complex assembly"/>
    <property type="evidence" value="ECO:0007669"/>
    <property type="project" value="EnsemblFungi"/>
</dbReference>
<dbReference type="RefSeq" id="NP_984232.1">
    <property type="nucleotide sequence ID" value="NM_209585.1"/>
</dbReference>
<dbReference type="KEGG" id="ago:AGOS_ADR136C"/>
<evidence type="ECO:0000256" key="4">
    <source>
        <dbReference type="ARBA" id="ARBA00022927"/>
    </source>
</evidence>
<dbReference type="OrthoDB" id="5835136at2759"/>